<keyword evidence="3" id="KW-0560">Oxidoreductase</keyword>
<protein>
    <recommendedName>
        <fullName evidence="5">Prolyl 4-hydroxylase alpha subunit domain-containing protein</fullName>
    </recommendedName>
</protein>
<dbReference type="OrthoDB" id="298012at2759"/>
<evidence type="ECO:0000313" key="7">
    <source>
        <dbReference type="Proteomes" id="UP000789595"/>
    </source>
</evidence>
<dbReference type="Pfam" id="PF13640">
    <property type="entry name" value="2OG-FeII_Oxy_3"/>
    <property type="match status" value="1"/>
</dbReference>
<dbReference type="CDD" id="cd05300">
    <property type="entry name" value="2-Hacid_dh_1"/>
    <property type="match status" value="1"/>
</dbReference>
<dbReference type="SUPFAM" id="SSF51197">
    <property type="entry name" value="Clavaminate synthase-like"/>
    <property type="match status" value="1"/>
</dbReference>
<organism evidence="6 7">
    <name type="scientific">Pelagomonas calceolata</name>
    <dbReference type="NCBI Taxonomy" id="35677"/>
    <lineage>
        <taxon>Eukaryota</taxon>
        <taxon>Sar</taxon>
        <taxon>Stramenopiles</taxon>
        <taxon>Ochrophyta</taxon>
        <taxon>Pelagophyceae</taxon>
        <taxon>Pelagomonadales</taxon>
        <taxon>Pelagomonadaceae</taxon>
        <taxon>Pelagomonas</taxon>
    </lineage>
</organism>
<dbReference type="EMBL" id="CAKKNE010000002">
    <property type="protein sequence ID" value="CAH0368375.1"/>
    <property type="molecule type" value="Genomic_DNA"/>
</dbReference>
<accession>A0A8J2SBB8</accession>
<evidence type="ECO:0000256" key="4">
    <source>
        <dbReference type="ARBA" id="ARBA00023027"/>
    </source>
</evidence>
<dbReference type="GO" id="GO:0016705">
    <property type="term" value="F:oxidoreductase activity, acting on paired donors, with incorporation or reduction of molecular oxygen"/>
    <property type="evidence" value="ECO:0007669"/>
    <property type="project" value="InterPro"/>
</dbReference>
<dbReference type="AlphaFoldDB" id="A0A8J2SBB8"/>
<evidence type="ECO:0000259" key="5">
    <source>
        <dbReference type="SMART" id="SM00702"/>
    </source>
</evidence>
<dbReference type="SUPFAM" id="SSF51735">
    <property type="entry name" value="NAD(P)-binding Rossmann-fold domains"/>
    <property type="match status" value="1"/>
</dbReference>
<evidence type="ECO:0000313" key="6">
    <source>
        <dbReference type="EMBL" id="CAH0368375.1"/>
    </source>
</evidence>
<dbReference type="InterPro" id="IPR036291">
    <property type="entry name" value="NAD(P)-bd_dom_sf"/>
</dbReference>
<dbReference type="GO" id="GO:0051213">
    <property type="term" value="F:dioxygenase activity"/>
    <property type="evidence" value="ECO:0007669"/>
    <property type="project" value="UniProtKB-KW"/>
</dbReference>
<evidence type="ECO:0000256" key="3">
    <source>
        <dbReference type="ARBA" id="ARBA00023002"/>
    </source>
</evidence>
<name>A0A8J2SBB8_9STRA</name>
<reference evidence="6" key="1">
    <citation type="submission" date="2021-11" db="EMBL/GenBank/DDBJ databases">
        <authorList>
            <consortium name="Genoscope - CEA"/>
            <person name="William W."/>
        </authorList>
    </citation>
    <scope>NUCLEOTIDE SEQUENCE</scope>
</reference>
<dbReference type="PANTHER" id="PTHR43333:SF1">
    <property type="entry name" value="D-ISOMER SPECIFIC 2-HYDROXYACID DEHYDROGENASE NAD-BINDING DOMAIN-CONTAINING PROTEIN"/>
    <property type="match status" value="1"/>
</dbReference>
<dbReference type="GO" id="GO:0051287">
    <property type="term" value="F:NAD binding"/>
    <property type="evidence" value="ECO:0007669"/>
    <property type="project" value="InterPro"/>
</dbReference>
<dbReference type="Gene3D" id="3.40.50.720">
    <property type="entry name" value="NAD(P)-binding Rossmann-like Domain"/>
    <property type="match status" value="2"/>
</dbReference>
<dbReference type="GO" id="GO:0031418">
    <property type="term" value="F:L-ascorbic acid binding"/>
    <property type="evidence" value="ECO:0007669"/>
    <property type="project" value="InterPro"/>
</dbReference>
<comment type="cofactor">
    <cofactor evidence="1">
        <name>L-ascorbate</name>
        <dbReference type="ChEBI" id="CHEBI:38290"/>
    </cofactor>
</comment>
<dbReference type="InterPro" id="IPR006140">
    <property type="entry name" value="D-isomer_DH_NAD-bd"/>
</dbReference>
<dbReference type="Proteomes" id="UP000789595">
    <property type="component" value="Unassembled WGS sequence"/>
</dbReference>
<dbReference type="Gene3D" id="2.60.120.620">
    <property type="entry name" value="q2cbj1_9rhob like domain"/>
    <property type="match status" value="1"/>
</dbReference>
<dbReference type="SMART" id="SM00702">
    <property type="entry name" value="P4Hc"/>
    <property type="match status" value="1"/>
</dbReference>
<dbReference type="InterPro" id="IPR006620">
    <property type="entry name" value="Pro_4_hyd_alph"/>
</dbReference>
<keyword evidence="4" id="KW-0520">NAD</keyword>
<feature type="domain" description="Prolyl 4-hydroxylase alpha subunit" evidence="5">
    <location>
        <begin position="25"/>
        <end position="192"/>
    </location>
</feature>
<gene>
    <name evidence="6" type="ORF">PECAL_2P14370</name>
</gene>
<sequence length="518" mass="56213">MRRIALSALISLRQARSLSILQRGAHHAVVRGVLDRSDVDAIRRQAGQAVAVSTDGRASHVNCFDLHELPDVLKRLQEAIGVVTEDRSWPPLAEDFQMCDAQHCVYSTGGHFDWHLDDESDGAQGFRRLSAVVLMSDSGEFEGGAFCVDRSEASALPLANCGDAVIFQGEHLWHRVGAVTAGRRETLVLGTFDRAKRTVRFATTGSAEETIRVPVVSKIRGLLPAVERELDAYALPPVDLVESSGDDAAWRDAHVALADPGVIAGKLDGAENLEWLQSTWAGTNALMEGRRDFRCTKLSGCFGPLISEYVFAHLLGNSAGSRLLRSARGWAQKEFIEVARPLKRQTLGVLGTGDIGTHVAGVAKAFGMETLGLARDEAPRTNFDDTTRDVDEVLRQSDVVLSALPSTPATRGLLDGSRLRACTKRPVLINVGRGDLVSAASVVEALDNGWIGEAALDVFEVEPLPADSPLWARDDCYVTPHVAALSRPEDVATVFVANLDRYFRGEPLLYEVDWGKGY</sequence>
<comment type="caution">
    <text evidence="6">The sequence shown here is derived from an EMBL/GenBank/DDBJ whole genome shotgun (WGS) entry which is preliminary data.</text>
</comment>
<dbReference type="Pfam" id="PF02826">
    <property type="entry name" value="2-Hacid_dh_C"/>
    <property type="match status" value="1"/>
</dbReference>
<evidence type="ECO:0000256" key="2">
    <source>
        <dbReference type="ARBA" id="ARBA00022964"/>
    </source>
</evidence>
<dbReference type="PANTHER" id="PTHR43333">
    <property type="entry name" value="2-HACID_DH_C DOMAIN-CONTAINING PROTEIN"/>
    <property type="match status" value="1"/>
</dbReference>
<dbReference type="InterPro" id="IPR044862">
    <property type="entry name" value="Pro_4_hyd_alph_FE2OG_OXY"/>
</dbReference>
<dbReference type="GO" id="GO:0005506">
    <property type="term" value="F:iron ion binding"/>
    <property type="evidence" value="ECO:0007669"/>
    <property type="project" value="InterPro"/>
</dbReference>
<evidence type="ECO:0000256" key="1">
    <source>
        <dbReference type="ARBA" id="ARBA00001961"/>
    </source>
</evidence>
<keyword evidence="7" id="KW-1185">Reference proteome</keyword>
<keyword evidence="2" id="KW-0223">Dioxygenase</keyword>
<proteinExistence type="predicted"/>